<organism evidence="2 3">
    <name type="scientific">Marinifilum breve</name>
    <dbReference type="NCBI Taxonomy" id="2184082"/>
    <lineage>
        <taxon>Bacteria</taxon>
        <taxon>Pseudomonadati</taxon>
        <taxon>Bacteroidota</taxon>
        <taxon>Bacteroidia</taxon>
        <taxon>Marinilabiliales</taxon>
        <taxon>Marinifilaceae</taxon>
    </lineage>
</organism>
<gene>
    <name evidence="2" type="ORF">DF185_13610</name>
</gene>
<dbReference type="PROSITE" id="PS51257">
    <property type="entry name" value="PROKAR_LIPOPROTEIN"/>
    <property type="match status" value="1"/>
</dbReference>
<dbReference type="RefSeq" id="WP_110361293.1">
    <property type="nucleotide sequence ID" value="NZ_QFLI01000005.1"/>
</dbReference>
<protein>
    <recommendedName>
        <fullName evidence="4">DUF4833 domain-containing protein</fullName>
    </recommendedName>
</protein>
<dbReference type="OrthoDB" id="9757939at2"/>
<evidence type="ECO:0008006" key="4">
    <source>
        <dbReference type="Google" id="ProtNLM"/>
    </source>
</evidence>
<evidence type="ECO:0000313" key="2">
    <source>
        <dbReference type="EMBL" id="PXY00928.1"/>
    </source>
</evidence>
<dbReference type="Proteomes" id="UP000248079">
    <property type="component" value="Unassembled WGS sequence"/>
</dbReference>
<dbReference type="EMBL" id="QFLI01000005">
    <property type="protein sequence ID" value="PXY00928.1"/>
    <property type="molecule type" value="Genomic_DNA"/>
</dbReference>
<keyword evidence="3" id="KW-1185">Reference proteome</keyword>
<accession>A0A2V3ZWZ4</accession>
<evidence type="ECO:0000256" key="1">
    <source>
        <dbReference type="SAM" id="SignalP"/>
    </source>
</evidence>
<comment type="caution">
    <text evidence="2">The sequence shown here is derived from an EMBL/GenBank/DDBJ whole genome shotgun (WGS) entry which is preliminary data.</text>
</comment>
<sequence length="195" mass="22670">MKKNASVNLIIVLIVLFSTTACNNYVKNPTFGEYPSLVKQYALKVEIADRERYLHRPGTRMRIGKQKKYDRLSDKWVKNKETYLMKYPLENKAVPYVCKPDLSFDVKHSIIRSLRWGGGIVIEIYVEKRDRDGVGFPLDVKFIDDTGKIILKRKVVLRSGTSFSPRKDKYSIVLSPDEVVKMEHFNNIEILKVKK</sequence>
<name>A0A2V3ZWZ4_9BACT</name>
<keyword evidence="1" id="KW-0732">Signal</keyword>
<dbReference type="AlphaFoldDB" id="A0A2V3ZWZ4"/>
<feature type="chain" id="PRO_5015890302" description="DUF4833 domain-containing protein" evidence="1">
    <location>
        <begin position="24"/>
        <end position="195"/>
    </location>
</feature>
<proteinExistence type="predicted"/>
<feature type="signal peptide" evidence="1">
    <location>
        <begin position="1"/>
        <end position="23"/>
    </location>
</feature>
<reference evidence="2 3" key="1">
    <citation type="submission" date="2018-05" db="EMBL/GenBank/DDBJ databases">
        <title>Marinifilum breve JC075T sp. nov., a marine bacterium isolated from Yongle Blue Hole in the South China Sea.</title>
        <authorList>
            <person name="Fu T."/>
        </authorList>
    </citation>
    <scope>NUCLEOTIDE SEQUENCE [LARGE SCALE GENOMIC DNA]</scope>
    <source>
        <strain evidence="2 3">JC075</strain>
    </source>
</reference>
<evidence type="ECO:0000313" key="3">
    <source>
        <dbReference type="Proteomes" id="UP000248079"/>
    </source>
</evidence>